<organism evidence="2 3">
    <name type="scientific">Allosphingosinicella flava</name>
    <dbReference type="NCBI Taxonomy" id="2771430"/>
    <lineage>
        <taxon>Bacteria</taxon>
        <taxon>Pseudomonadati</taxon>
        <taxon>Pseudomonadota</taxon>
        <taxon>Alphaproteobacteria</taxon>
        <taxon>Sphingomonadales</taxon>
        <taxon>Sphingomonadaceae</taxon>
        <taxon>Allosphingosinicella</taxon>
    </lineage>
</organism>
<dbReference type="Proteomes" id="UP000594873">
    <property type="component" value="Chromosome"/>
</dbReference>
<dbReference type="AlphaFoldDB" id="A0A7T2LLU7"/>
<feature type="region of interest" description="Disordered" evidence="1">
    <location>
        <begin position="1"/>
        <end position="46"/>
    </location>
</feature>
<reference evidence="2 3" key="1">
    <citation type="submission" date="2020-11" db="EMBL/GenBank/DDBJ databases">
        <title>Genome seq and assembly of Sphingosinicella sp.</title>
        <authorList>
            <person name="Chhetri G."/>
        </authorList>
    </citation>
    <scope>NUCLEOTIDE SEQUENCE [LARGE SCALE GENOMIC DNA]</scope>
    <source>
        <strain evidence="2 3">UDD2</strain>
    </source>
</reference>
<proteinExistence type="predicted"/>
<feature type="compositionally biased region" description="Pro residues" evidence="1">
    <location>
        <begin position="18"/>
        <end position="41"/>
    </location>
</feature>
<evidence type="ECO:0000313" key="3">
    <source>
        <dbReference type="Proteomes" id="UP000594873"/>
    </source>
</evidence>
<dbReference type="EMBL" id="CP065592">
    <property type="protein sequence ID" value="QPQ54881.1"/>
    <property type="molecule type" value="Genomic_DNA"/>
</dbReference>
<gene>
    <name evidence="2" type="ORF">IC614_11265</name>
</gene>
<protein>
    <submittedName>
        <fullName evidence="2">Uncharacterized protein</fullName>
    </submittedName>
</protein>
<accession>A0A7T2LLU7</accession>
<dbReference type="KEGG" id="sflv:IC614_11265"/>
<dbReference type="RefSeq" id="WP_200971557.1">
    <property type="nucleotide sequence ID" value="NZ_CP065592.1"/>
</dbReference>
<evidence type="ECO:0000256" key="1">
    <source>
        <dbReference type="SAM" id="MobiDB-lite"/>
    </source>
</evidence>
<keyword evidence="3" id="KW-1185">Reference proteome</keyword>
<sequence>MGTTAVLAACVPQRQQIPAPPPVRPQAPPPAPVPPPPPAAPPKNWADLPLTPGNWYYRDEAQTSQALFGPPASEALFLVRCTKASGQVTLQRAGTTTGNTMTVRTSFTARNLPISIQTDPLPYLTATLPATDPLLDSIAFSRGRFTVEVTGEPMLVIPAWPEPARVVEDCRR</sequence>
<name>A0A7T2LLU7_9SPHN</name>
<evidence type="ECO:0000313" key="2">
    <source>
        <dbReference type="EMBL" id="QPQ54881.1"/>
    </source>
</evidence>